<feature type="transmembrane region" description="Helical" evidence="1">
    <location>
        <begin position="20"/>
        <end position="40"/>
    </location>
</feature>
<accession>A0A1Y0IJQ6</accession>
<dbReference type="PANTHER" id="PTHR34205">
    <property type="entry name" value="TRANSMEMBRANE PROTEIN"/>
    <property type="match status" value="1"/>
</dbReference>
<reference evidence="3" key="1">
    <citation type="submission" date="2017-05" db="EMBL/GenBank/DDBJ databases">
        <authorList>
            <person name="Sung H."/>
        </authorList>
    </citation>
    <scope>NUCLEOTIDE SEQUENCE [LARGE SCALE GENOMIC DNA]</scope>
    <source>
        <strain evidence="3">AR23208</strain>
    </source>
</reference>
<keyword evidence="1" id="KW-1133">Transmembrane helix</keyword>
<dbReference type="OrthoDB" id="7356072at2"/>
<name>A0A1Y0IJQ6_9BACL</name>
<dbReference type="Proteomes" id="UP000195437">
    <property type="component" value="Chromosome"/>
</dbReference>
<dbReference type="Pfam" id="PF06127">
    <property type="entry name" value="Mpo1-like"/>
    <property type="match status" value="1"/>
</dbReference>
<evidence type="ECO:0000313" key="3">
    <source>
        <dbReference type="Proteomes" id="UP000195437"/>
    </source>
</evidence>
<organism evidence="2 3">
    <name type="scientific">Tumebacillus avium</name>
    <dbReference type="NCBI Taxonomy" id="1903704"/>
    <lineage>
        <taxon>Bacteria</taxon>
        <taxon>Bacillati</taxon>
        <taxon>Bacillota</taxon>
        <taxon>Bacilli</taxon>
        <taxon>Bacillales</taxon>
        <taxon>Alicyclobacillaceae</taxon>
        <taxon>Tumebacillus</taxon>
    </lineage>
</organism>
<protein>
    <recommendedName>
        <fullName evidence="4">DUF962 family protein</fullName>
    </recommendedName>
</protein>
<dbReference type="KEGG" id="tum:CBW65_06065"/>
<evidence type="ECO:0008006" key="4">
    <source>
        <dbReference type="Google" id="ProtNLM"/>
    </source>
</evidence>
<keyword evidence="1" id="KW-0472">Membrane</keyword>
<dbReference type="PANTHER" id="PTHR34205:SF2">
    <property type="entry name" value="DUF962 DOMAIN-CONTAINING PROTEIN"/>
    <property type="match status" value="1"/>
</dbReference>
<sequence length="112" mass="13221">MEFRSYREFWPFYVLQHSKLATRLWHAVGTSFVFLLLILTGFTGKWWLLLLIPVIAYGLAWFSHFFIEGNKPATFGHPVWSLRGDFHMYFLTISGQMGAEVERVKKLYAEKK</sequence>
<keyword evidence="3" id="KW-1185">Reference proteome</keyword>
<dbReference type="AlphaFoldDB" id="A0A1Y0IJQ6"/>
<keyword evidence="1" id="KW-0812">Transmembrane</keyword>
<evidence type="ECO:0000313" key="2">
    <source>
        <dbReference type="EMBL" id="ARU60697.1"/>
    </source>
</evidence>
<gene>
    <name evidence="2" type="ORF">CBW65_06065</name>
</gene>
<feature type="transmembrane region" description="Helical" evidence="1">
    <location>
        <begin position="46"/>
        <end position="67"/>
    </location>
</feature>
<evidence type="ECO:0000256" key="1">
    <source>
        <dbReference type="SAM" id="Phobius"/>
    </source>
</evidence>
<dbReference type="EMBL" id="CP021434">
    <property type="protein sequence ID" value="ARU60697.1"/>
    <property type="molecule type" value="Genomic_DNA"/>
</dbReference>
<proteinExistence type="predicted"/>
<dbReference type="InterPro" id="IPR009305">
    <property type="entry name" value="Mpo1-like"/>
</dbReference>
<dbReference type="RefSeq" id="WP_087456088.1">
    <property type="nucleotide sequence ID" value="NZ_CP021434.1"/>
</dbReference>